<proteinExistence type="predicted"/>
<sequence>MYRTDCLARQTDYRV</sequence>
<dbReference type="EMBL" id="HACA01021492">
    <property type="protein sequence ID" value="CDW38853.1"/>
    <property type="molecule type" value="Transcribed_RNA"/>
</dbReference>
<name>A0A0K2UKU7_LEPSM</name>
<reference evidence="1" key="1">
    <citation type="submission" date="2014-05" db="EMBL/GenBank/DDBJ databases">
        <authorList>
            <person name="Chronopoulou M."/>
        </authorList>
    </citation>
    <scope>NUCLEOTIDE SEQUENCE</scope>
    <source>
        <tissue evidence="1">Whole organism</tissue>
    </source>
</reference>
<organism evidence="1">
    <name type="scientific">Lepeophtheirus salmonis</name>
    <name type="common">Salmon louse</name>
    <name type="synonym">Caligus salmonis</name>
    <dbReference type="NCBI Taxonomy" id="72036"/>
    <lineage>
        <taxon>Eukaryota</taxon>
        <taxon>Metazoa</taxon>
        <taxon>Ecdysozoa</taxon>
        <taxon>Arthropoda</taxon>
        <taxon>Crustacea</taxon>
        <taxon>Multicrustacea</taxon>
        <taxon>Hexanauplia</taxon>
        <taxon>Copepoda</taxon>
        <taxon>Siphonostomatoida</taxon>
        <taxon>Caligidae</taxon>
        <taxon>Lepeophtheirus</taxon>
    </lineage>
</organism>
<accession>A0A0K2UKU7</accession>
<protein>
    <submittedName>
        <fullName evidence="1">Uncharacterized protein</fullName>
    </submittedName>
</protein>
<evidence type="ECO:0000313" key="1">
    <source>
        <dbReference type="EMBL" id="CDW38853.1"/>
    </source>
</evidence>